<feature type="transmembrane region" description="Helical" evidence="10">
    <location>
        <begin position="207"/>
        <end position="229"/>
    </location>
</feature>
<dbReference type="InterPro" id="IPR003568">
    <property type="entry name" value="Cyt_c_biogenesis_CcmF"/>
</dbReference>
<feature type="domain" description="Cytochrome c-type biogenesis protein CcmF C-terminal" evidence="12">
    <location>
        <begin position="315"/>
        <end position="638"/>
    </location>
</feature>
<evidence type="ECO:0000256" key="4">
    <source>
        <dbReference type="ARBA" id="ARBA00022519"/>
    </source>
</evidence>
<dbReference type="RefSeq" id="WP_085895756.1">
    <property type="nucleotide sequence ID" value="NZ_FWFY01000003.1"/>
</dbReference>
<feature type="transmembrane region" description="Helical" evidence="10">
    <location>
        <begin position="491"/>
        <end position="514"/>
    </location>
</feature>
<organism evidence="14 15">
    <name type="scientific">Limimaricola soesokkakensis</name>
    <dbReference type="NCBI Taxonomy" id="1343159"/>
    <lineage>
        <taxon>Bacteria</taxon>
        <taxon>Pseudomonadati</taxon>
        <taxon>Pseudomonadota</taxon>
        <taxon>Alphaproteobacteria</taxon>
        <taxon>Rhodobacterales</taxon>
        <taxon>Paracoccaceae</taxon>
        <taxon>Limimaricola</taxon>
    </lineage>
</organism>
<keyword evidence="8 10" id="KW-0472">Membrane</keyword>
<dbReference type="GO" id="GO:0020037">
    <property type="term" value="F:heme binding"/>
    <property type="evidence" value="ECO:0007669"/>
    <property type="project" value="InterPro"/>
</dbReference>
<dbReference type="GO" id="GO:0015232">
    <property type="term" value="F:heme transmembrane transporter activity"/>
    <property type="evidence" value="ECO:0007669"/>
    <property type="project" value="InterPro"/>
</dbReference>
<evidence type="ECO:0000256" key="7">
    <source>
        <dbReference type="ARBA" id="ARBA00022989"/>
    </source>
</evidence>
<feature type="transmembrane region" description="Helical" evidence="10">
    <location>
        <begin position="394"/>
        <end position="413"/>
    </location>
</feature>
<feature type="transmembrane region" description="Helical" evidence="10">
    <location>
        <begin position="274"/>
        <end position="293"/>
    </location>
</feature>
<evidence type="ECO:0000256" key="1">
    <source>
        <dbReference type="ARBA" id="ARBA00004429"/>
    </source>
</evidence>
<keyword evidence="4" id="KW-0997">Cell inner membrane</keyword>
<sequence>MLIELGHFALILAFATAIVQMVVPLVGAQKGWRGWMGVAEPAATAQFALTAFAFGALTVAFVTSDFSVALVVANSHSLKPMIYKISGVWGNHEGSLLLWLLILSGFGACAAWFGGNLPETLRARVLAVQASIGVAFGAFLLFTSNPFLRMAVPPFDGQDLNPLLQDPGLAFHPPFLYLGYVGLSMSFSFAVAALIEGRVDAAWARWVRPWTLAAWLFLTIGIALGSWWAYYELGWGGFWFWDPVENASFMPWLFAAALLHSAIVTEKREALKSWTVLLAILAFSFSLLGTFIVRSGVLTSVHAFANDPERGVFILMILGVFTGGALTLYAARAHAMEAKGVFGLVSRESALVANNVLLAVAAMVVFVGTLWPLIAEMAFGRVLSVGPPFFDAAFTPFFVALALLLPPGTLFAWKRAQGARVLRQLWPALTLASALLLLGYALGSGRSALGPLGLALGGWVVGGAGVDLWARSGRGSVAARLHRLRRLPRADWGRGLAHAGLGVTIIGIAGLLAWEREDIRVAQIGESWSLGRYEITLDAVREAEGPNYLTTIGEMSVRADGRQIATLLPEKRFYPVAGMPTTEAGIDGGIWRDLYLVIGDPQDGGGWAVRSHIKPMAAWIWGGAILMALGGVVSLTDRRMRVAAGARRAPVATVAAE</sequence>
<keyword evidence="6" id="KW-0201">Cytochrome c-type biogenesis</keyword>
<evidence type="ECO:0000313" key="14">
    <source>
        <dbReference type="EMBL" id="SLN34973.1"/>
    </source>
</evidence>
<keyword evidence="16" id="KW-1185">Reference proteome</keyword>
<dbReference type="Pfam" id="PF01578">
    <property type="entry name" value="Cytochrom_C_asm"/>
    <property type="match status" value="1"/>
</dbReference>
<dbReference type="NCBIfam" id="NF007691">
    <property type="entry name" value="PRK10369.1"/>
    <property type="match status" value="1"/>
</dbReference>
<dbReference type="InterPro" id="IPR032523">
    <property type="entry name" value="CcmF_C"/>
</dbReference>
<dbReference type="AlphaFoldDB" id="A0A1X6YXW5"/>
<feature type="transmembrane region" description="Helical" evidence="10">
    <location>
        <begin position="175"/>
        <end position="195"/>
    </location>
</feature>
<feature type="transmembrane region" description="Helical" evidence="10">
    <location>
        <begin position="249"/>
        <end position="265"/>
    </location>
</feature>
<comment type="function">
    <text evidence="9">Required for the biogenesis of c-type cytochromes. Possible subunit of a heme lyase.</text>
</comment>
<evidence type="ECO:0000256" key="6">
    <source>
        <dbReference type="ARBA" id="ARBA00022748"/>
    </source>
</evidence>
<reference evidence="14 15" key="1">
    <citation type="submission" date="2017-03" db="EMBL/GenBank/DDBJ databases">
        <authorList>
            <person name="Afonso C.L."/>
            <person name="Miller P.J."/>
            <person name="Scott M.A."/>
            <person name="Spackman E."/>
            <person name="Goraichik I."/>
            <person name="Dimitrov K.M."/>
            <person name="Suarez D.L."/>
            <person name="Swayne D.E."/>
        </authorList>
    </citation>
    <scope>NUCLEOTIDE SEQUENCE [LARGE SCALE GENOMIC DNA]</scope>
    <source>
        <strain evidence="14 15">CECT 8367</strain>
    </source>
</reference>
<name>A0A1X6YXW5_9RHOB</name>
<evidence type="ECO:0000313" key="15">
    <source>
        <dbReference type="Proteomes" id="UP000193495"/>
    </source>
</evidence>
<dbReference type="EMBL" id="FWFY01000003">
    <property type="protein sequence ID" value="SLN34973.1"/>
    <property type="molecule type" value="Genomic_DNA"/>
</dbReference>
<dbReference type="PRINTS" id="PR01410">
    <property type="entry name" value="CCBIOGENESIS"/>
</dbReference>
<evidence type="ECO:0000256" key="10">
    <source>
        <dbReference type="SAM" id="Phobius"/>
    </source>
</evidence>
<feature type="transmembrane region" description="Helical" evidence="10">
    <location>
        <begin position="47"/>
        <end position="73"/>
    </location>
</feature>
<keyword evidence="5 10" id="KW-0812">Transmembrane</keyword>
<dbReference type="Pfam" id="PF16327">
    <property type="entry name" value="CcmF_C"/>
    <property type="match status" value="1"/>
</dbReference>
<feature type="transmembrane region" description="Helical" evidence="10">
    <location>
        <begin position="352"/>
        <end position="374"/>
    </location>
</feature>
<dbReference type="GO" id="GO:0005886">
    <property type="term" value="C:plasma membrane"/>
    <property type="evidence" value="ECO:0007669"/>
    <property type="project" value="UniProtKB-SubCell"/>
</dbReference>
<evidence type="ECO:0000256" key="5">
    <source>
        <dbReference type="ARBA" id="ARBA00022692"/>
    </source>
</evidence>
<proteinExistence type="inferred from homology"/>
<dbReference type="InterPro" id="IPR002541">
    <property type="entry name" value="Cyt_c_assembly"/>
</dbReference>
<evidence type="ECO:0000256" key="3">
    <source>
        <dbReference type="ARBA" id="ARBA00022475"/>
    </source>
</evidence>
<evidence type="ECO:0000313" key="16">
    <source>
        <dbReference type="Proteomes" id="UP000240624"/>
    </source>
</evidence>
<evidence type="ECO:0000313" key="13">
    <source>
        <dbReference type="EMBL" id="PSK87835.1"/>
    </source>
</evidence>
<feature type="transmembrane region" description="Helical" evidence="10">
    <location>
        <begin position="125"/>
        <end position="144"/>
    </location>
</feature>
<dbReference type="InterPro" id="IPR003567">
    <property type="entry name" value="Cyt_c_biogenesis"/>
</dbReference>
<keyword evidence="3" id="KW-1003">Cell membrane</keyword>
<feature type="transmembrane region" description="Helical" evidence="10">
    <location>
        <begin position="6"/>
        <end position="26"/>
    </location>
</feature>
<keyword evidence="7 10" id="KW-1133">Transmembrane helix</keyword>
<feature type="domain" description="Cytochrome c assembly protein" evidence="11">
    <location>
        <begin position="89"/>
        <end position="295"/>
    </location>
</feature>
<reference evidence="13 16" key="2">
    <citation type="submission" date="2018-03" db="EMBL/GenBank/DDBJ databases">
        <title>Genomic Encyclopedia of Archaeal and Bacterial Type Strains, Phase II (KMG-II): from individual species to whole genera.</title>
        <authorList>
            <person name="Goeker M."/>
        </authorList>
    </citation>
    <scope>NUCLEOTIDE SEQUENCE [LARGE SCALE GENOMIC DNA]</scope>
    <source>
        <strain evidence="13 16">DSM 29956</strain>
    </source>
</reference>
<feature type="transmembrane region" description="Helical" evidence="10">
    <location>
        <begin position="448"/>
        <end position="470"/>
    </location>
</feature>
<comment type="similarity">
    <text evidence="2">Belongs to the CcmF/CycK/Ccl1/NrfE/CcsA family.</text>
</comment>
<feature type="transmembrane region" description="Helical" evidence="10">
    <location>
        <begin position="616"/>
        <end position="635"/>
    </location>
</feature>
<dbReference type="PRINTS" id="PR01411">
    <property type="entry name" value="CCMFBIOGNSIS"/>
</dbReference>
<gene>
    <name evidence="14" type="primary">ccmF_1</name>
    <name evidence="13" type="ORF">CLV79_102324</name>
    <name evidence="14" type="ORF">LOS8367_01406</name>
</gene>
<dbReference type="NCBIfam" id="TIGR00353">
    <property type="entry name" value="nrfE"/>
    <property type="match status" value="1"/>
</dbReference>
<comment type="subcellular location">
    <subcellularLocation>
        <location evidence="1">Cell inner membrane</location>
        <topology evidence="1">Multi-pass membrane protein</topology>
    </subcellularLocation>
</comment>
<feature type="transmembrane region" description="Helical" evidence="10">
    <location>
        <begin position="313"/>
        <end position="331"/>
    </location>
</feature>
<dbReference type="PANTHER" id="PTHR43653">
    <property type="entry name" value="CYTOCHROME C ASSEMBLY PROTEIN-RELATED"/>
    <property type="match status" value="1"/>
</dbReference>
<dbReference type="Proteomes" id="UP000240624">
    <property type="component" value="Unassembled WGS sequence"/>
</dbReference>
<dbReference type="Proteomes" id="UP000193495">
    <property type="component" value="Unassembled WGS sequence"/>
</dbReference>
<dbReference type="GO" id="GO:0017004">
    <property type="term" value="P:cytochrome complex assembly"/>
    <property type="evidence" value="ECO:0007669"/>
    <property type="project" value="UniProtKB-KW"/>
</dbReference>
<accession>A0A1X6YXW5</accession>
<feature type="transmembrane region" description="Helical" evidence="10">
    <location>
        <begin position="425"/>
        <end position="442"/>
    </location>
</feature>
<evidence type="ECO:0000259" key="12">
    <source>
        <dbReference type="Pfam" id="PF16327"/>
    </source>
</evidence>
<evidence type="ECO:0000259" key="11">
    <source>
        <dbReference type="Pfam" id="PF01578"/>
    </source>
</evidence>
<dbReference type="EMBL" id="PYGB01000002">
    <property type="protein sequence ID" value="PSK87835.1"/>
    <property type="molecule type" value="Genomic_DNA"/>
</dbReference>
<evidence type="ECO:0000256" key="8">
    <source>
        <dbReference type="ARBA" id="ARBA00023136"/>
    </source>
</evidence>
<dbReference type="PANTHER" id="PTHR43653:SF1">
    <property type="entry name" value="CYTOCHROME C-TYPE BIOGENESIS PROTEIN CCMF"/>
    <property type="match status" value="1"/>
</dbReference>
<dbReference type="OrthoDB" id="9761451at2"/>
<feature type="transmembrane region" description="Helical" evidence="10">
    <location>
        <begin position="96"/>
        <end position="113"/>
    </location>
</feature>
<evidence type="ECO:0000256" key="2">
    <source>
        <dbReference type="ARBA" id="ARBA00009186"/>
    </source>
</evidence>
<evidence type="ECO:0000256" key="9">
    <source>
        <dbReference type="ARBA" id="ARBA00037230"/>
    </source>
</evidence>
<protein>
    <submittedName>
        <fullName evidence="14">Cytochrome c-type biogenesis protein CcmF</fullName>
    </submittedName>
</protein>